<reference evidence="2 3" key="1">
    <citation type="journal article" date="2021" name="Nat. Commun.">
        <title>Incipient diploidization of the medicinal plant Perilla within 10,000 years.</title>
        <authorList>
            <person name="Zhang Y."/>
            <person name="Shen Q."/>
            <person name="Leng L."/>
            <person name="Zhang D."/>
            <person name="Chen S."/>
            <person name="Shi Y."/>
            <person name="Ning Z."/>
            <person name="Chen S."/>
        </authorList>
    </citation>
    <scope>NUCLEOTIDE SEQUENCE [LARGE SCALE GENOMIC DNA]</scope>
    <source>
        <strain evidence="3">cv. PC099</strain>
    </source>
</reference>
<evidence type="ECO:0000313" key="3">
    <source>
        <dbReference type="Proteomes" id="UP001190926"/>
    </source>
</evidence>
<proteinExistence type="predicted"/>
<organism evidence="2 3">
    <name type="scientific">Perilla frutescens var. hirtella</name>
    <name type="common">Perilla citriodora</name>
    <name type="synonym">Perilla setoyensis</name>
    <dbReference type="NCBI Taxonomy" id="608512"/>
    <lineage>
        <taxon>Eukaryota</taxon>
        <taxon>Viridiplantae</taxon>
        <taxon>Streptophyta</taxon>
        <taxon>Embryophyta</taxon>
        <taxon>Tracheophyta</taxon>
        <taxon>Spermatophyta</taxon>
        <taxon>Magnoliopsida</taxon>
        <taxon>eudicotyledons</taxon>
        <taxon>Gunneridae</taxon>
        <taxon>Pentapetalae</taxon>
        <taxon>asterids</taxon>
        <taxon>lamiids</taxon>
        <taxon>Lamiales</taxon>
        <taxon>Lamiaceae</taxon>
        <taxon>Nepetoideae</taxon>
        <taxon>Elsholtzieae</taxon>
        <taxon>Perilla</taxon>
    </lineage>
</organism>
<gene>
    <name evidence="2" type="ORF">C2S53_010832</name>
</gene>
<name>A0AAD4P3J0_PERFH</name>
<comment type="caution">
    <text evidence="2">The sequence shown here is derived from an EMBL/GenBank/DDBJ whole genome shotgun (WGS) entry which is preliminary data.</text>
</comment>
<sequence length="106" mass="11834">MAGGGNFIHRVMSYVANELIVSGLANSPRFQRFAVRTSKKIDSLAEIAAKKKKELAEQMKDVSKNIEVVIQEPVMPVAVVAARELYSGFDLLAKWGLKFIFTEFRS</sequence>
<dbReference type="PANTHER" id="PTHR34966">
    <property type="entry name" value="OSJNBA0043L24.15 PROTEIN"/>
    <property type="match status" value="1"/>
</dbReference>
<feature type="coiled-coil region" evidence="1">
    <location>
        <begin position="45"/>
        <end position="72"/>
    </location>
</feature>
<keyword evidence="3" id="KW-1185">Reference proteome</keyword>
<accession>A0AAD4P3J0</accession>
<dbReference type="EMBL" id="SDAM02000322">
    <property type="protein sequence ID" value="KAH6824757.1"/>
    <property type="molecule type" value="Genomic_DNA"/>
</dbReference>
<dbReference type="AlphaFoldDB" id="A0AAD4P3J0"/>
<keyword evidence="1" id="KW-0175">Coiled coil</keyword>
<dbReference type="PANTHER" id="PTHR34966:SF1">
    <property type="entry name" value="OS04G0508100 PROTEIN"/>
    <property type="match status" value="1"/>
</dbReference>
<protein>
    <submittedName>
        <fullName evidence="2">UvrABC system C protein</fullName>
    </submittedName>
</protein>
<dbReference type="Proteomes" id="UP001190926">
    <property type="component" value="Unassembled WGS sequence"/>
</dbReference>
<evidence type="ECO:0000313" key="2">
    <source>
        <dbReference type="EMBL" id="KAH6824757.1"/>
    </source>
</evidence>
<evidence type="ECO:0000256" key="1">
    <source>
        <dbReference type="SAM" id="Coils"/>
    </source>
</evidence>